<dbReference type="InterPro" id="IPR001404">
    <property type="entry name" value="Hsp90_fam"/>
</dbReference>
<evidence type="ECO:0000256" key="5">
    <source>
        <dbReference type="PIRSR" id="PIRSR002583-1"/>
    </source>
</evidence>
<evidence type="ECO:0000256" key="1">
    <source>
        <dbReference type="ARBA" id="ARBA00008239"/>
    </source>
</evidence>
<comment type="caution">
    <text evidence="6">The sequence shown here is derived from an EMBL/GenBank/DDBJ whole genome shotgun (WGS) entry which is preliminary data.</text>
</comment>
<evidence type="ECO:0000256" key="2">
    <source>
        <dbReference type="ARBA" id="ARBA00022741"/>
    </source>
</evidence>
<feature type="binding site" evidence="5">
    <location>
        <position position="43"/>
    </location>
    <ligand>
        <name>ATP</name>
        <dbReference type="ChEBI" id="CHEBI:30616"/>
    </ligand>
</feature>
<evidence type="ECO:0000256" key="4">
    <source>
        <dbReference type="ARBA" id="ARBA00023186"/>
    </source>
</evidence>
<organism evidence="6 7">
    <name type="scientific">Thermomonospora umbrina</name>
    <dbReference type="NCBI Taxonomy" id="111806"/>
    <lineage>
        <taxon>Bacteria</taxon>
        <taxon>Bacillati</taxon>
        <taxon>Actinomycetota</taxon>
        <taxon>Actinomycetes</taxon>
        <taxon>Streptosporangiales</taxon>
        <taxon>Thermomonosporaceae</taxon>
        <taxon>Thermomonospora</taxon>
    </lineage>
</organism>
<feature type="binding site" evidence="5">
    <location>
        <position position="168"/>
    </location>
    <ligand>
        <name>ATP</name>
        <dbReference type="ChEBI" id="CHEBI:30616"/>
    </ligand>
</feature>
<dbReference type="AlphaFoldDB" id="A0A3D9SUZ5"/>
<keyword evidence="7" id="KW-1185">Reference proteome</keyword>
<dbReference type="InterPro" id="IPR036890">
    <property type="entry name" value="HATPase_C_sf"/>
</dbReference>
<dbReference type="NCBIfam" id="NF010683">
    <property type="entry name" value="PRK14083.1"/>
    <property type="match status" value="1"/>
</dbReference>
<dbReference type="Gene3D" id="3.30.230.80">
    <property type="match status" value="1"/>
</dbReference>
<dbReference type="GO" id="GO:0140662">
    <property type="term" value="F:ATP-dependent protein folding chaperone"/>
    <property type="evidence" value="ECO:0007669"/>
    <property type="project" value="InterPro"/>
</dbReference>
<dbReference type="Pfam" id="PF00183">
    <property type="entry name" value="HSP90"/>
    <property type="match status" value="1"/>
</dbReference>
<proteinExistence type="inferred from homology"/>
<keyword evidence="4" id="KW-0143">Chaperone</keyword>
<dbReference type="SUPFAM" id="SSF54211">
    <property type="entry name" value="Ribosomal protein S5 domain 2-like"/>
    <property type="match status" value="1"/>
</dbReference>
<sequence>MGSSRRPDGYSARVRHAFHVDLRGIVDLLSRHLYSSPRVYVRELLQNSVDAITARGIDGTAPAGIRIEPLEVTGDGSLRIHDTGIGLTEPQVHELLATIGNSAKRDALGFARHDFLGQFGIGLLSCFLVADEIEVITRHGDEETVVWRGHADGHYTVERGPARESPGTTVVLRARRDFEHWLGASTVTELARHYGALLPYEVRVGEERITEGDPPWRARHPSPDTRREALLEYGERLIGATPFDVIDLEVPEAGLSGAAFVLPYADRTGPGERASHRVYLKRMLLGDRVEKILPDWAFFVRCVIDTDELRPTASREHLYEDDLLDTTREALGAQLRAWLVRLAATSPPRLAAFLRVHHLGVMALALHDVEMLRIVDEWIDVETNEGRVALGDLRRRHRILHYTPTDEEFRRFASIAAAQGIGLVNGGYTYHAEILRRLHRLDPDLVVRRLDPDDLATRFDVLDSAAEFATREFLGIARATLGPRGCAPVLRSFSPASLPVLHLEGGDARLAADLRAAREEADGVWAELLEPSDPEASDPEANEGARPLLVFNHRNPLVARLTSTVDARVVELSVEALYGYAMLAGNRLLRPDDVAGVNRAFLGLVEHAVHPLR</sequence>
<gene>
    <name evidence="6" type="ORF">DFJ69_3338</name>
</gene>
<dbReference type="InterPro" id="IPR020568">
    <property type="entry name" value="Ribosomal_Su5_D2-typ_SF"/>
</dbReference>
<name>A0A3D9SUZ5_9ACTN</name>
<feature type="binding site" evidence="5">
    <location>
        <position position="82"/>
    </location>
    <ligand>
        <name>ATP</name>
        <dbReference type="ChEBI" id="CHEBI:30616"/>
    </ligand>
</feature>
<evidence type="ECO:0000256" key="3">
    <source>
        <dbReference type="ARBA" id="ARBA00022840"/>
    </source>
</evidence>
<dbReference type="Pfam" id="PF13589">
    <property type="entry name" value="HATPase_c_3"/>
    <property type="match status" value="1"/>
</dbReference>
<accession>A0A3D9SUZ5</accession>
<protein>
    <submittedName>
        <fullName evidence="6">Molecular chaperone HtpG</fullName>
    </submittedName>
</protein>
<dbReference type="Gene3D" id="3.30.565.10">
    <property type="entry name" value="Histidine kinase-like ATPase, C-terminal domain"/>
    <property type="match status" value="1"/>
</dbReference>
<dbReference type="Proteomes" id="UP000256661">
    <property type="component" value="Unassembled WGS sequence"/>
</dbReference>
<keyword evidence="2 5" id="KW-0547">Nucleotide-binding</keyword>
<evidence type="ECO:0000313" key="6">
    <source>
        <dbReference type="EMBL" id="REE97863.1"/>
    </source>
</evidence>
<dbReference type="InterPro" id="IPR020575">
    <property type="entry name" value="Hsp90_N"/>
</dbReference>
<dbReference type="SUPFAM" id="SSF55874">
    <property type="entry name" value="ATPase domain of HSP90 chaperone/DNA topoisomerase II/histidine kinase"/>
    <property type="match status" value="1"/>
</dbReference>
<dbReference type="PRINTS" id="PR00775">
    <property type="entry name" value="HEATSHOCK90"/>
</dbReference>
<dbReference type="PIRSF" id="PIRSF002583">
    <property type="entry name" value="Hsp90"/>
    <property type="match status" value="1"/>
</dbReference>
<evidence type="ECO:0000313" key="7">
    <source>
        <dbReference type="Proteomes" id="UP000256661"/>
    </source>
</evidence>
<dbReference type="PANTHER" id="PTHR11528">
    <property type="entry name" value="HEAT SHOCK PROTEIN 90 FAMILY MEMBER"/>
    <property type="match status" value="1"/>
</dbReference>
<dbReference type="GO" id="GO:0051082">
    <property type="term" value="F:unfolded protein binding"/>
    <property type="evidence" value="ECO:0007669"/>
    <property type="project" value="InterPro"/>
</dbReference>
<keyword evidence="3 5" id="KW-0067">ATP-binding</keyword>
<dbReference type="GO" id="GO:0016887">
    <property type="term" value="F:ATP hydrolysis activity"/>
    <property type="evidence" value="ECO:0007669"/>
    <property type="project" value="InterPro"/>
</dbReference>
<dbReference type="GO" id="GO:0005524">
    <property type="term" value="F:ATP binding"/>
    <property type="evidence" value="ECO:0007669"/>
    <property type="project" value="UniProtKB-KW"/>
</dbReference>
<dbReference type="EMBL" id="QTTT01000001">
    <property type="protein sequence ID" value="REE97863.1"/>
    <property type="molecule type" value="Genomic_DNA"/>
</dbReference>
<comment type="similarity">
    <text evidence="1">Belongs to the heat shock protein 90 family.</text>
</comment>
<feature type="binding site" evidence="5">
    <location>
        <position position="47"/>
    </location>
    <ligand>
        <name>ATP</name>
        <dbReference type="ChEBI" id="CHEBI:30616"/>
    </ligand>
</feature>
<reference evidence="6 7" key="1">
    <citation type="submission" date="2018-08" db="EMBL/GenBank/DDBJ databases">
        <title>Sequencing the genomes of 1000 actinobacteria strains.</title>
        <authorList>
            <person name="Klenk H.-P."/>
        </authorList>
    </citation>
    <scope>NUCLEOTIDE SEQUENCE [LARGE SCALE GENOMIC DNA]</scope>
    <source>
        <strain evidence="6 7">DSM 43927</strain>
    </source>
</reference>